<dbReference type="Gene3D" id="3.40.50.720">
    <property type="entry name" value="NAD(P)-binding Rossmann-like Domain"/>
    <property type="match status" value="1"/>
</dbReference>
<evidence type="ECO:0008006" key="5">
    <source>
        <dbReference type="Google" id="ProtNLM"/>
    </source>
</evidence>
<proteinExistence type="predicted"/>
<evidence type="ECO:0000313" key="4">
    <source>
        <dbReference type="Proteomes" id="UP000094691"/>
    </source>
</evidence>
<evidence type="ECO:0000256" key="1">
    <source>
        <dbReference type="ARBA" id="ARBA00022857"/>
    </source>
</evidence>
<name>A0A9W3SM87_LACJH</name>
<evidence type="ECO:0000313" key="3">
    <source>
        <dbReference type="EMBL" id="AOG26651.1"/>
    </source>
</evidence>
<gene>
    <name evidence="3" type="ORF">BBP16_07505</name>
</gene>
<accession>A0A9W3SM87</accession>
<dbReference type="GO" id="GO:0005829">
    <property type="term" value="C:cytosol"/>
    <property type="evidence" value="ECO:0007669"/>
    <property type="project" value="TreeGrafter"/>
</dbReference>
<dbReference type="Gene3D" id="3.90.180.10">
    <property type="entry name" value="Medium-chain alcohol dehydrogenases, catalytic domain"/>
    <property type="match status" value="1"/>
</dbReference>
<dbReference type="InterPro" id="IPR011032">
    <property type="entry name" value="GroES-like_sf"/>
</dbReference>
<dbReference type="GO" id="GO:0035925">
    <property type="term" value="F:mRNA 3'-UTR AU-rich region binding"/>
    <property type="evidence" value="ECO:0007669"/>
    <property type="project" value="TreeGrafter"/>
</dbReference>
<dbReference type="GO" id="GO:0003960">
    <property type="term" value="F:quinone reductase (NADPH) activity"/>
    <property type="evidence" value="ECO:0007669"/>
    <property type="project" value="TreeGrafter"/>
</dbReference>
<dbReference type="SUPFAM" id="SSF50129">
    <property type="entry name" value="GroES-like"/>
    <property type="match status" value="1"/>
</dbReference>
<dbReference type="PANTHER" id="PTHR48106:SF7">
    <property type="entry name" value="DEHYDROGENASE, ZINC-CONTAINING, PUTATIVE (AFU_ORTHOLOGUE AFUA_5G10220)-RELATED"/>
    <property type="match status" value="1"/>
</dbReference>
<keyword evidence="2" id="KW-0560">Oxidoreductase</keyword>
<dbReference type="GO" id="GO:0070402">
    <property type="term" value="F:NADPH binding"/>
    <property type="evidence" value="ECO:0007669"/>
    <property type="project" value="TreeGrafter"/>
</dbReference>
<dbReference type="PANTHER" id="PTHR48106">
    <property type="entry name" value="QUINONE OXIDOREDUCTASE PIG3-RELATED"/>
    <property type="match status" value="1"/>
</dbReference>
<organism evidence="3 4">
    <name type="scientific">Lactobacillus johnsonii</name>
    <dbReference type="NCBI Taxonomy" id="33959"/>
    <lineage>
        <taxon>Bacteria</taxon>
        <taxon>Bacillati</taxon>
        <taxon>Bacillota</taxon>
        <taxon>Bacilli</taxon>
        <taxon>Lactobacillales</taxon>
        <taxon>Lactobacillaceae</taxon>
        <taxon>Lactobacillus</taxon>
    </lineage>
</organism>
<protein>
    <recommendedName>
        <fullName evidence="5">Zinc-binding alcohol dehydrogenase family protein</fullName>
    </recommendedName>
</protein>
<dbReference type="AlphaFoldDB" id="A0A9W3SM87"/>
<dbReference type="Proteomes" id="UP000094691">
    <property type="component" value="Chromosome"/>
</dbReference>
<dbReference type="EMBL" id="CP016400">
    <property type="protein sequence ID" value="AOG26651.1"/>
    <property type="molecule type" value="Genomic_DNA"/>
</dbReference>
<sequence>MKAIIQTGYNQANLQDIPTSLFSPISVKIKTKLVPLLRYDLLKLSGEVPTQIPSILGYGALGTVIDVGTLRSTNLINQRVICLNPWGTFQEEIISNIPPLVIPIIEKISDEEAVGLIGGADLALTLFKIVKNINKPIIIYGADSVTGLVLMQLLTQHTNSMFVPKVRSRSQNYLDQKIEEYHIRAVSNLSQQDHLVIDLVGNAIQNELTKHLQNREEIISVAQKDIPGIKFISRPSFPKDYQFLMNEIANKRLFISINHTFHYTQFQEALTYQKTNPSRGRNLISFEN</sequence>
<reference evidence="3 4" key="1">
    <citation type="submission" date="2016-07" db="EMBL/GenBank/DDBJ databases">
        <title>Genome sequencing project for further understanding the molecular mechanisms of preventing non-alcoholic fatty liver disease.</title>
        <authorList>
            <person name="Wang H."/>
        </authorList>
    </citation>
    <scope>NUCLEOTIDE SEQUENCE [LARGE SCALE GENOMIC DNA]</scope>
    <source>
        <strain evidence="3 4">BS15</strain>
    </source>
</reference>
<keyword evidence="1" id="KW-0521">NADP</keyword>
<evidence type="ECO:0000256" key="2">
    <source>
        <dbReference type="ARBA" id="ARBA00023002"/>
    </source>
</evidence>